<accession>A0A3D4VAM2</accession>
<dbReference type="PROSITE" id="PS51084">
    <property type="entry name" value="HIT_2"/>
    <property type="match status" value="1"/>
</dbReference>
<evidence type="ECO:0000256" key="3">
    <source>
        <dbReference type="PROSITE-ProRule" id="PRU00464"/>
    </source>
</evidence>
<gene>
    <name evidence="5" type="ORF">DGD08_13180</name>
</gene>
<comment type="caution">
    <text evidence="5">The sequence shown here is derived from an EMBL/GenBank/DDBJ whole genome shotgun (WGS) entry which is preliminary data.</text>
</comment>
<reference evidence="5 6" key="1">
    <citation type="journal article" date="2018" name="Nat. Biotechnol.">
        <title>A standardized bacterial taxonomy based on genome phylogeny substantially revises the tree of life.</title>
        <authorList>
            <person name="Parks D.H."/>
            <person name="Chuvochina M."/>
            <person name="Waite D.W."/>
            <person name="Rinke C."/>
            <person name="Skarshewski A."/>
            <person name="Chaumeil P.A."/>
            <person name="Hugenholtz P."/>
        </authorList>
    </citation>
    <scope>NUCLEOTIDE SEQUENCE [LARGE SCALE GENOMIC DNA]</scope>
    <source>
        <strain evidence="5">UBA8844</strain>
    </source>
</reference>
<dbReference type="InterPro" id="IPR001310">
    <property type="entry name" value="Histidine_triad_HIT"/>
</dbReference>
<dbReference type="Pfam" id="PF01230">
    <property type="entry name" value="HIT"/>
    <property type="match status" value="1"/>
</dbReference>
<dbReference type="OMA" id="GTFVAMN"/>
<dbReference type="SUPFAM" id="SSF54197">
    <property type="entry name" value="HIT-like"/>
    <property type="match status" value="1"/>
</dbReference>
<feature type="domain" description="HIT" evidence="4">
    <location>
        <begin position="16"/>
        <end position="123"/>
    </location>
</feature>
<name>A0A3D4VAM2_9BACT</name>
<dbReference type="PANTHER" id="PTHR46648:SF1">
    <property type="entry name" value="ADENOSINE 5'-MONOPHOSPHORAMIDASE HNT1"/>
    <property type="match status" value="1"/>
</dbReference>
<dbReference type="GO" id="GO:0003824">
    <property type="term" value="F:catalytic activity"/>
    <property type="evidence" value="ECO:0007669"/>
    <property type="project" value="InterPro"/>
</dbReference>
<dbReference type="Gene3D" id="3.30.428.10">
    <property type="entry name" value="HIT-like"/>
    <property type="match status" value="1"/>
</dbReference>
<feature type="short sequence motif" description="Histidine triad motif" evidence="2 3">
    <location>
        <begin position="108"/>
        <end position="112"/>
    </location>
</feature>
<dbReference type="InterPro" id="IPR011146">
    <property type="entry name" value="HIT-like"/>
</dbReference>
<dbReference type="EMBL" id="DPIY01000010">
    <property type="protein sequence ID" value="HCT58151.1"/>
    <property type="molecule type" value="Genomic_DNA"/>
</dbReference>
<dbReference type="AlphaFoldDB" id="A0A3D4VAM2"/>
<organism evidence="5 6">
    <name type="scientific">Gemmatimonas aurantiaca</name>
    <dbReference type="NCBI Taxonomy" id="173480"/>
    <lineage>
        <taxon>Bacteria</taxon>
        <taxon>Pseudomonadati</taxon>
        <taxon>Gemmatimonadota</taxon>
        <taxon>Gemmatimonadia</taxon>
        <taxon>Gemmatimonadales</taxon>
        <taxon>Gemmatimonadaceae</taxon>
        <taxon>Gemmatimonas</taxon>
    </lineage>
</organism>
<feature type="active site" description="Tele-AMP-histidine intermediate" evidence="1">
    <location>
        <position position="110"/>
    </location>
</feature>
<dbReference type="InterPro" id="IPR036265">
    <property type="entry name" value="HIT-like_sf"/>
</dbReference>
<evidence type="ECO:0000256" key="2">
    <source>
        <dbReference type="PIRSR" id="PIRSR601310-3"/>
    </source>
</evidence>
<protein>
    <submittedName>
        <fullName evidence="5">HIT family protein</fullName>
    </submittedName>
</protein>
<evidence type="ECO:0000256" key="1">
    <source>
        <dbReference type="PIRSR" id="PIRSR601310-1"/>
    </source>
</evidence>
<sequence>MHAPTAPLKPSTGHCIFCDLIGGAAEVSICFEDATAIAFLDIQPVNPGHVLVVPREHYERIEEVPKSLSTHLLDVALTLVPALQTASGAPDINVVIKSGAAAGQDVMHYHIHLIPRRDGDGFDIPLPFPASEMPNRQQLDGMAARIGSLLRDPLARTGGGHGKRN</sequence>
<evidence type="ECO:0000259" key="4">
    <source>
        <dbReference type="PROSITE" id="PS51084"/>
    </source>
</evidence>
<dbReference type="PANTHER" id="PTHR46648">
    <property type="entry name" value="HIT FAMILY PROTEIN 1"/>
    <property type="match status" value="1"/>
</dbReference>
<dbReference type="Proteomes" id="UP000264071">
    <property type="component" value="Unassembled WGS sequence"/>
</dbReference>
<evidence type="ECO:0000313" key="5">
    <source>
        <dbReference type="EMBL" id="HCT58151.1"/>
    </source>
</evidence>
<evidence type="ECO:0000313" key="6">
    <source>
        <dbReference type="Proteomes" id="UP000264071"/>
    </source>
</evidence>
<dbReference type="GO" id="GO:0009117">
    <property type="term" value="P:nucleotide metabolic process"/>
    <property type="evidence" value="ECO:0007669"/>
    <property type="project" value="TreeGrafter"/>
</dbReference>
<proteinExistence type="predicted"/>
<dbReference type="PRINTS" id="PR00332">
    <property type="entry name" value="HISTRIAD"/>
</dbReference>